<protein>
    <submittedName>
        <fullName evidence="2">Uncharacterized protein</fullName>
    </submittedName>
</protein>
<dbReference type="Proteomes" id="UP000006882">
    <property type="component" value="Chromosome G8"/>
</dbReference>
<dbReference type="AlphaFoldDB" id="A0A251MXE5"/>
<dbReference type="Gramene" id="ONH91723">
    <property type="protein sequence ID" value="ONH91723"/>
    <property type="gene ID" value="PRUPE_8G133200"/>
</dbReference>
<reference evidence="2 3" key="1">
    <citation type="journal article" date="2013" name="Nat. Genet.">
        <title>The high-quality draft genome of peach (Prunus persica) identifies unique patterns of genetic diversity, domestication and genome evolution.</title>
        <authorList>
            <consortium name="International Peach Genome Initiative"/>
            <person name="Verde I."/>
            <person name="Abbott A.G."/>
            <person name="Scalabrin S."/>
            <person name="Jung S."/>
            <person name="Shu S."/>
            <person name="Marroni F."/>
            <person name="Zhebentyayeva T."/>
            <person name="Dettori M.T."/>
            <person name="Grimwood J."/>
            <person name="Cattonaro F."/>
            <person name="Zuccolo A."/>
            <person name="Rossini L."/>
            <person name="Jenkins J."/>
            <person name="Vendramin E."/>
            <person name="Meisel L.A."/>
            <person name="Decroocq V."/>
            <person name="Sosinski B."/>
            <person name="Prochnik S."/>
            <person name="Mitros T."/>
            <person name="Policriti A."/>
            <person name="Cipriani G."/>
            <person name="Dondini L."/>
            <person name="Ficklin S."/>
            <person name="Goodstein D.M."/>
            <person name="Xuan P."/>
            <person name="Del Fabbro C."/>
            <person name="Aramini V."/>
            <person name="Copetti D."/>
            <person name="Gonzalez S."/>
            <person name="Horner D.S."/>
            <person name="Falchi R."/>
            <person name="Lucas S."/>
            <person name="Mica E."/>
            <person name="Maldonado J."/>
            <person name="Lazzari B."/>
            <person name="Bielenberg D."/>
            <person name="Pirona R."/>
            <person name="Miculan M."/>
            <person name="Barakat A."/>
            <person name="Testolin R."/>
            <person name="Stella A."/>
            <person name="Tartarini S."/>
            <person name="Tonutti P."/>
            <person name="Arus P."/>
            <person name="Orellana A."/>
            <person name="Wells C."/>
            <person name="Main D."/>
            <person name="Vizzotto G."/>
            <person name="Silva H."/>
            <person name="Salamini F."/>
            <person name="Schmutz J."/>
            <person name="Morgante M."/>
            <person name="Rokhsar D.S."/>
        </authorList>
    </citation>
    <scope>NUCLEOTIDE SEQUENCE [LARGE SCALE GENOMIC DNA]</scope>
    <source>
        <strain evidence="3">cv. Nemared</strain>
    </source>
</reference>
<keyword evidence="3" id="KW-1185">Reference proteome</keyword>
<dbReference type="EMBL" id="CM007658">
    <property type="protein sequence ID" value="ONH91723.1"/>
    <property type="molecule type" value="Genomic_DNA"/>
</dbReference>
<sequence length="66" mass="7386">MKATENQPETEKNGSQCLGTMNSNVILSEPDDGKSLLELENSEIESFYQRLNKLHNSSGLNLLFDL</sequence>
<name>A0A251MXE5_PRUPE</name>
<feature type="region of interest" description="Disordered" evidence="1">
    <location>
        <begin position="1"/>
        <end position="25"/>
    </location>
</feature>
<evidence type="ECO:0000313" key="3">
    <source>
        <dbReference type="Proteomes" id="UP000006882"/>
    </source>
</evidence>
<evidence type="ECO:0000256" key="1">
    <source>
        <dbReference type="SAM" id="MobiDB-lite"/>
    </source>
</evidence>
<accession>A0A251MXE5</accession>
<gene>
    <name evidence="2" type="ORF">PRUPE_8G133200</name>
</gene>
<proteinExistence type="predicted"/>
<evidence type="ECO:0000313" key="2">
    <source>
        <dbReference type="EMBL" id="ONH91723.1"/>
    </source>
</evidence>
<organism evidence="2 3">
    <name type="scientific">Prunus persica</name>
    <name type="common">Peach</name>
    <name type="synonym">Amygdalus persica</name>
    <dbReference type="NCBI Taxonomy" id="3760"/>
    <lineage>
        <taxon>Eukaryota</taxon>
        <taxon>Viridiplantae</taxon>
        <taxon>Streptophyta</taxon>
        <taxon>Embryophyta</taxon>
        <taxon>Tracheophyta</taxon>
        <taxon>Spermatophyta</taxon>
        <taxon>Magnoliopsida</taxon>
        <taxon>eudicotyledons</taxon>
        <taxon>Gunneridae</taxon>
        <taxon>Pentapetalae</taxon>
        <taxon>rosids</taxon>
        <taxon>fabids</taxon>
        <taxon>Rosales</taxon>
        <taxon>Rosaceae</taxon>
        <taxon>Amygdaloideae</taxon>
        <taxon>Amygdaleae</taxon>
        <taxon>Prunus</taxon>
    </lineage>
</organism>